<evidence type="ECO:0000256" key="5">
    <source>
        <dbReference type="ARBA" id="ARBA00022777"/>
    </source>
</evidence>
<dbReference type="GO" id="GO:0004721">
    <property type="term" value="F:phosphoprotein phosphatase activity"/>
    <property type="evidence" value="ECO:0007669"/>
    <property type="project" value="TreeGrafter"/>
</dbReference>
<evidence type="ECO:0000313" key="10">
    <source>
        <dbReference type="Proteomes" id="UP001060336"/>
    </source>
</evidence>
<dbReference type="Gene3D" id="1.10.287.130">
    <property type="match status" value="1"/>
</dbReference>
<dbReference type="InterPro" id="IPR005467">
    <property type="entry name" value="His_kinase_dom"/>
</dbReference>
<evidence type="ECO:0000313" key="9">
    <source>
        <dbReference type="EMBL" id="UUX52140.1"/>
    </source>
</evidence>
<proteinExistence type="predicted"/>
<dbReference type="GO" id="GO:0005524">
    <property type="term" value="F:ATP binding"/>
    <property type="evidence" value="ECO:0007669"/>
    <property type="project" value="UniProtKB-KW"/>
</dbReference>
<dbReference type="InterPro" id="IPR035965">
    <property type="entry name" value="PAS-like_dom_sf"/>
</dbReference>
<dbReference type="FunFam" id="3.30.565.10:FF:000006">
    <property type="entry name" value="Sensor histidine kinase WalK"/>
    <property type="match status" value="1"/>
</dbReference>
<dbReference type="GO" id="GO:0000155">
    <property type="term" value="F:phosphorelay sensor kinase activity"/>
    <property type="evidence" value="ECO:0007669"/>
    <property type="project" value="InterPro"/>
</dbReference>
<dbReference type="InterPro" id="IPR003594">
    <property type="entry name" value="HATPase_dom"/>
</dbReference>
<evidence type="ECO:0000256" key="3">
    <source>
        <dbReference type="ARBA" id="ARBA00022553"/>
    </source>
</evidence>
<sequence length="498" mass="54271">MSDQPTNRDSGPTNDSPAALPLWDVFRGGLVVSLPAAIALAVITGFDAVEPVHAAGAWCLSLLISMAIVRRHYSLLDAIKRHIQRRAGSNEPERASKTGDVLSNIADGIGETAELASALTRLFRGISDRRGQLQALNERHVSIIDNIPDPLIFLNQKGRVQSMNRAARDQFGGRIMGRELSQVARDPALLEAGNAVLSEGGFRTVEISISDPVNRIFNVRIEALPGEQDEQRSALVIFRDLTEIRRIESMRVDFVANVSHELRTPLATLHGFIETLRGPAREDIEAHERFLEIMEQQTSRMTRLVTDLLSLSRIEAAEHTAPDHEVELRPLVEHIAAATELGSARRGIRIAVDIDPNLPPLVANSDEISQVLQNLVENAVKYGRDQSTVTISARVAADLPASVSLAAEDVAAISVSDQGDGIPREHIPRLTERFYRVDTARSRELGGTGLGLAIVKHIVSRHRGALSIESKVGEGSTFTVFLPCKAGDVIKPQHFAVG</sequence>
<keyword evidence="7" id="KW-0472">Membrane</keyword>
<comment type="catalytic activity">
    <reaction evidence="1">
        <text>ATP + protein L-histidine = ADP + protein N-phospho-L-histidine.</text>
        <dbReference type="EC" id="2.7.13.3"/>
    </reaction>
</comment>
<dbReference type="SMART" id="SM00388">
    <property type="entry name" value="HisKA"/>
    <property type="match status" value="1"/>
</dbReference>
<keyword evidence="6" id="KW-0902">Two-component regulatory system</keyword>
<evidence type="ECO:0000256" key="6">
    <source>
        <dbReference type="ARBA" id="ARBA00023012"/>
    </source>
</evidence>
<dbReference type="PRINTS" id="PR00344">
    <property type="entry name" value="BCTRLSENSOR"/>
</dbReference>
<gene>
    <name evidence="9" type="ORF">NUH88_10655</name>
</gene>
<dbReference type="InterPro" id="IPR003661">
    <property type="entry name" value="HisK_dim/P_dom"/>
</dbReference>
<dbReference type="FunFam" id="1.10.287.130:FF:000001">
    <property type="entry name" value="Two-component sensor histidine kinase"/>
    <property type="match status" value="1"/>
</dbReference>
<dbReference type="Pfam" id="PF00512">
    <property type="entry name" value="HisKA"/>
    <property type="match status" value="1"/>
</dbReference>
<evidence type="ECO:0000259" key="8">
    <source>
        <dbReference type="PROSITE" id="PS50109"/>
    </source>
</evidence>
<dbReference type="InterPro" id="IPR004358">
    <property type="entry name" value="Sig_transdc_His_kin-like_C"/>
</dbReference>
<dbReference type="InterPro" id="IPR036890">
    <property type="entry name" value="HATPase_C_sf"/>
</dbReference>
<dbReference type="Gene3D" id="3.30.450.20">
    <property type="entry name" value="PAS domain"/>
    <property type="match status" value="1"/>
</dbReference>
<evidence type="ECO:0000256" key="1">
    <source>
        <dbReference type="ARBA" id="ARBA00000085"/>
    </source>
</evidence>
<accession>A0A9J7B0Z3</accession>
<dbReference type="Pfam" id="PF02518">
    <property type="entry name" value="HATPase_c"/>
    <property type="match status" value="1"/>
</dbReference>
<dbReference type="InterPro" id="IPR050351">
    <property type="entry name" value="BphY/WalK/GraS-like"/>
</dbReference>
<dbReference type="PROSITE" id="PS50109">
    <property type="entry name" value="HIS_KIN"/>
    <property type="match status" value="1"/>
</dbReference>
<dbReference type="GO" id="GO:0016036">
    <property type="term" value="P:cellular response to phosphate starvation"/>
    <property type="evidence" value="ECO:0007669"/>
    <property type="project" value="TreeGrafter"/>
</dbReference>
<organism evidence="9 10">
    <name type="scientific">Nisaea acidiphila</name>
    <dbReference type="NCBI Taxonomy" id="1862145"/>
    <lineage>
        <taxon>Bacteria</taxon>
        <taxon>Pseudomonadati</taxon>
        <taxon>Pseudomonadota</taxon>
        <taxon>Alphaproteobacteria</taxon>
        <taxon>Rhodospirillales</taxon>
        <taxon>Thalassobaculaceae</taxon>
        <taxon>Nisaea</taxon>
    </lineage>
</organism>
<reference evidence="9" key="1">
    <citation type="submission" date="2022-08" db="EMBL/GenBank/DDBJ databases">
        <title>Nisaea acidiphila sp. nov., isolated from a marine algal debris and emended description of the genus Nisaea Urios et al. 2008.</title>
        <authorList>
            <person name="Kwon K."/>
        </authorList>
    </citation>
    <scope>NUCLEOTIDE SEQUENCE</scope>
    <source>
        <strain evidence="9">MEBiC11861</strain>
    </source>
</reference>
<dbReference type="PANTHER" id="PTHR45453">
    <property type="entry name" value="PHOSPHATE REGULON SENSOR PROTEIN PHOR"/>
    <property type="match status" value="1"/>
</dbReference>
<dbReference type="GO" id="GO:0005886">
    <property type="term" value="C:plasma membrane"/>
    <property type="evidence" value="ECO:0007669"/>
    <property type="project" value="TreeGrafter"/>
</dbReference>
<keyword evidence="3" id="KW-0597">Phosphoprotein</keyword>
<name>A0A9J7B0Z3_9PROT</name>
<keyword evidence="5" id="KW-0418">Kinase</keyword>
<dbReference type="CDD" id="cd00082">
    <property type="entry name" value="HisKA"/>
    <property type="match status" value="1"/>
</dbReference>
<dbReference type="Pfam" id="PF08448">
    <property type="entry name" value="PAS_4"/>
    <property type="match status" value="1"/>
</dbReference>
<evidence type="ECO:0000256" key="4">
    <source>
        <dbReference type="ARBA" id="ARBA00022679"/>
    </source>
</evidence>
<feature type="domain" description="Histidine kinase" evidence="8">
    <location>
        <begin position="257"/>
        <end position="486"/>
    </location>
</feature>
<evidence type="ECO:0000256" key="2">
    <source>
        <dbReference type="ARBA" id="ARBA00012438"/>
    </source>
</evidence>
<dbReference type="SMART" id="SM00387">
    <property type="entry name" value="HATPase_c"/>
    <property type="match status" value="1"/>
</dbReference>
<keyword evidence="9" id="KW-0547">Nucleotide-binding</keyword>
<dbReference type="SUPFAM" id="SSF47384">
    <property type="entry name" value="Homodimeric domain of signal transducing histidine kinase"/>
    <property type="match status" value="1"/>
</dbReference>
<dbReference type="EMBL" id="CP102480">
    <property type="protein sequence ID" value="UUX52140.1"/>
    <property type="molecule type" value="Genomic_DNA"/>
</dbReference>
<dbReference type="EC" id="2.7.13.3" evidence="2"/>
<evidence type="ECO:0000256" key="7">
    <source>
        <dbReference type="ARBA" id="ARBA00023136"/>
    </source>
</evidence>
<dbReference type="PANTHER" id="PTHR45453:SF1">
    <property type="entry name" value="PHOSPHATE REGULON SENSOR PROTEIN PHOR"/>
    <property type="match status" value="1"/>
</dbReference>
<dbReference type="Gene3D" id="3.30.565.10">
    <property type="entry name" value="Histidine kinase-like ATPase, C-terminal domain"/>
    <property type="match status" value="1"/>
</dbReference>
<dbReference type="CDD" id="cd00130">
    <property type="entry name" value="PAS"/>
    <property type="match status" value="1"/>
</dbReference>
<dbReference type="Proteomes" id="UP001060336">
    <property type="component" value="Chromosome"/>
</dbReference>
<dbReference type="KEGG" id="naci:NUH88_10655"/>
<protein>
    <recommendedName>
        <fullName evidence="2">histidine kinase</fullName>
        <ecNumber evidence="2">2.7.13.3</ecNumber>
    </recommendedName>
</protein>
<keyword evidence="4" id="KW-0808">Transferase</keyword>
<dbReference type="SUPFAM" id="SSF55785">
    <property type="entry name" value="PYP-like sensor domain (PAS domain)"/>
    <property type="match status" value="1"/>
</dbReference>
<dbReference type="AlphaFoldDB" id="A0A9J7B0Z3"/>
<dbReference type="InterPro" id="IPR036097">
    <property type="entry name" value="HisK_dim/P_sf"/>
</dbReference>
<dbReference type="RefSeq" id="WP_257772043.1">
    <property type="nucleotide sequence ID" value="NZ_CP102480.1"/>
</dbReference>
<dbReference type="InterPro" id="IPR000014">
    <property type="entry name" value="PAS"/>
</dbReference>
<keyword evidence="10" id="KW-1185">Reference proteome</keyword>
<dbReference type="InterPro" id="IPR013656">
    <property type="entry name" value="PAS_4"/>
</dbReference>
<keyword evidence="9" id="KW-0067">ATP-binding</keyword>
<dbReference type="SUPFAM" id="SSF55874">
    <property type="entry name" value="ATPase domain of HSP90 chaperone/DNA topoisomerase II/histidine kinase"/>
    <property type="match status" value="1"/>
</dbReference>